<dbReference type="Proteomes" id="UP001221898">
    <property type="component" value="Unassembled WGS sequence"/>
</dbReference>
<feature type="compositionally biased region" description="Basic and acidic residues" evidence="1">
    <location>
        <begin position="48"/>
        <end position="57"/>
    </location>
</feature>
<feature type="compositionally biased region" description="Basic and acidic residues" evidence="1">
    <location>
        <begin position="25"/>
        <end position="37"/>
    </location>
</feature>
<dbReference type="EMBL" id="JAINUG010000282">
    <property type="protein sequence ID" value="KAJ8383937.1"/>
    <property type="molecule type" value="Genomic_DNA"/>
</dbReference>
<proteinExistence type="predicted"/>
<dbReference type="AlphaFoldDB" id="A0AAD7W4Y5"/>
<evidence type="ECO:0000313" key="2">
    <source>
        <dbReference type="EMBL" id="KAJ8383937.1"/>
    </source>
</evidence>
<protein>
    <submittedName>
        <fullName evidence="2">Uncharacterized protein</fullName>
    </submittedName>
</protein>
<evidence type="ECO:0000256" key="1">
    <source>
        <dbReference type="SAM" id="MobiDB-lite"/>
    </source>
</evidence>
<accession>A0AAD7W4Y5</accession>
<organism evidence="2 3">
    <name type="scientific">Aldrovandia affinis</name>
    <dbReference type="NCBI Taxonomy" id="143900"/>
    <lineage>
        <taxon>Eukaryota</taxon>
        <taxon>Metazoa</taxon>
        <taxon>Chordata</taxon>
        <taxon>Craniata</taxon>
        <taxon>Vertebrata</taxon>
        <taxon>Euteleostomi</taxon>
        <taxon>Actinopterygii</taxon>
        <taxon>Neopterygii</taxon>
        <taxon>Teleostei</taxon>
        <taxon>Notacanthiformes</taxon>
        <taxon>Halosauridae</taxon>
        <taxon>Aldrovandia</taxon>
    </lineage>
</organism>
<evidence type="ECO:0000313" key="3">
    <source>
        <dbReference type="Proteomes" id="UP001221898"/>
    </source>
</evidence>
<feature type="compositionally biased region" description="Basic residues" evidence="1">
    <location>
        <begin position="86"/>
        <end position="103"/>
    </location>
</feature>
<name>A0AAD7W4Y5_9TELE</name>
<gene>
    <name evidence="2" type="ORF">AAFF_G00213060</name>
</gene>
<comment type="caution">
    <text evidence="2">The sequence shown here is derived from an EMBL/GenBank/DDBJ whole genome shotgun (WGS) entry which is preliminary data.</text>
</comment>
<reference evidence="2" key="1">
    <citation type="journal article" date="2023" name="Science">
        <title>Genome structures resolve the early diversification of teleost fishes.</title>
        <authorList>
            <person name="Parey E."/>
            <person name="Louis A."/>
            <person name="Montfort J."/>
            <person name="Bouchez O."/>
            <person name="Roques C."/>
            <person name="Iampietro C."/>
            <person name="Lluch J."/>
            <person name="Castinel A."/>
            <person name="Donnadieu C."/>
            <person name="Desvignes T."/>
            <person name="Floi Bucao C."/>
            <person name="Jouanno E."/>
            <person name="Wen M."/>
            <person name="Mejri S."/>
            <person name="Dirks R."/>
            <person name="Jansen H."/>
            <person name="Henkel C."/>
            <person name="Chen W.J."/>
            <person name="Zahm M."/>
            <person name="Cabau C."/>
            <person name="Klopp C."/>
            <person name="Thompson A.W."/>
            <person name="Robinson-Rechavi M."/>
            <person name="Braasch I."/>
            <person name="Lecointre G."/>
            <person name="Bobe J."/>
            <person name="Postlethwait J.H."/>
            <person name="Berthelot C."/>
            <person name="Roest Crollius H."/>
            <person name="Guiguen Y."/>
        </authorList>
    </citation>
    <scope>NUCLEOTIDE SEQUENCE</scope>
    <source>
        <strain evidence="2">NC1722</strain>
    </source>
</reference>
<feature type="region of interest" description="Disordered" evidence="1">
    <location>
        <begin position="1"/>
        <end position="103"/>
    </location>
</feature>
<keyword evidence="3" id="KW-1185">Reference proteome</keyword>
<sequence length="103" mass="11639">MIEKERKGRRSGGRGANRNEGVGSRGDRTHQTAERLSHYQGVRTWAARAKDELEADKGPLTSPRRRRDPEPAQRSSEADVGICQTARKRHPRRSKRRVKGTAP</sequence>